<evidence type="ECO:0000256" key="2">
    <source>
        <dbReference type="ARBA" id="ARBA00022898"/>
    </source>
</evidence>
<keyword evidence="6" id="KW-1185">Reference proteome</keyword>
<organism evidence="5 6">
    <name type="scientific">Candidatus Campylobacter infans</name>
    <dbReference type="NCBI Taxonomy" id="2561898"/>
    <lineage>
        <taxon>Bacteria</taxon>
        <taxon>Pseudomonadati</taxon>
        <taxon>Campylobacterota</taxon>
        <taxon>Epsilonproteobacteria</taxon>
        <taxon>Campylobacterales</taxon>
        <taxon>Campylobacteraceae</taxon>
        <taxon>Campylobacter</taxon>
    </lineage>
</organism>
<dbReference type="SUPFAM" id="SSF50621">
    <property type="entry name" value="Alanine racemase C-terminal domain-like"/>
    <property type="match status" value="1"/>
</dbReference>
<dbReference type="Pfam" id="PF02784">
    <property type="entry name" value="Orn_Arg_deC_N"/>
    <property type="match status" value="1"/>
</dbReference>
<dbReference type="EMBL" id="CP049075">
    <property type="protein sequence ID" value="QLI05352.1"/>
    <property type="molecule type" value="Genomic_DNA"/>
</dbReference>
<feature type="domain" description="Orn/DAP/Arg decarboxylase 2 C-terminal" evidence="3">
    <location>
        <begin position="233"/>
        <end position="321"/>
    </location>
</feature>
<dbReference type="GO" id="GO:0009089">
    <property type="term" value="P:lysine biosynthetic process via diaminopimelate"/>
    <property type="evidence" value="ECO:0007669"/>
    <property type="project" value="TreeGrafter"/>
</dbReference>
<dbReference type="Gene3D" id="2.40.37.10">
    <property type="entry name" value="Lyase, Ornithine Decarboxylase, Chain A, domain 1"/>
    <property type="match status" value="1"/>
</dbReference>
<evidence type="ECO:0000313" key="5">
    <source>
        <dbReference type="EMBL" id="QLI05352.1"/>
    </source>
</evidence>
<keyword evidence="2" id="KW-0663">Pyridoxal phosphate</keyword>
<dbReference type="AlphaFoldDB" id="A0A7H9CHA4"/>
<comment type="cofactor">
    <cofactor evidence="1">
        <name>pyridoxal 5'-phosphate</name>
        <dbReference type="ChEBI" id="CHEBI:597326"/>
    </cofactor>
</comment>
<feature type="domain" description="Orn/DAP/Arg decarboxylase 2 N-terminal" evidence="4">
    <location>
        <begin position="24"/>
        <end position="131"/>
    </location>
</feature>
<dbReference type="RefSeq" id="WP_179975859.1">
    <property type="nucleotide sequence ID" value="NZ_CP049075.1"/>
</dbReference>
<dbReference type="Pfam" id="PF00278">
    <property type="entry name" value="Orn_DAP_Arg_deC"/>
    <property type="match status" value="1"/>
</dbReference>
<sequence>MKDIAQNFNYKTPAFIFDLDGLGEHLRFLRANFKGKKLCYAMKANPFLTNFIADFVDKIEVCSDGEFEICKSYGILAHKIFYTGVYKNEQCVKKAWDYGVRSFNAESLNQLEMLCKFGAEARIFIRLSSQNQFGIDKQTLNKALLKYAKNIKGIHYFGGTFRDKKIPFDLEILHEIIKCYDFEELEYGVGLGVKYFINDKFKSEQERIDELNEMLANFKINICLEMGRFIVAKYGLYASKVVDIKCNDGINYAILNGGMNHLNYYVQIFGMKTPQLYHFGDGAIKNWCLCGAICSTADVLVKDISLKNLQINDNLFFANAGAYASTEALYLFLSQAMPSIYLYKNKKFILARDEIPTYTLNMKGKNNE</sequence>
<evidence type="ECO:0000256" key="1">
    <source>
        <dbReference type="ARBA" id="ARBA00001933"/>
    </source>
</evidence>
<evidence type="ECO:0000259" key="4">
    <source>
        <dbReference type="Pfam" id="PF02784"/>
    </source>
</evidence>
<dbReference type="InterPro" id="IPR022644">
    <property type="entry name" value="De-COase2_N"/>
</dbReference>
<dbReference type="GO" id="GO:0008836">
    <property type="term" value="F:diaminopimelate decarboxylase activity"/>
    <property type="evidence" value="ECO:0007669"/>
    <property type="project" value="TreeGrafter"/>
</dbReference>
<evidence type="ECO:0000259" key="3">
    <source>
        <dbReference type="Pfam" id="PF00278"/>
    </source>
</evidence>
<dbReference type="InterPro" id="IPR022643">
    <property type="entry name" value="De-COase2_C"/>
</dbReference>
<dbReference type="Gene3D" id="3.20.20.10">
    <property type="entry name" value="Alanine racemase"/>
    <property type="match status" value="1"/>
</dbReference>
<dbReference type="KEGG" id="cinf:CINF_0838"/>
<name>A0A7H9CHA4_9BACT</name>
<dbReference type="SUPFAM" id="SSF51419">
    <property type="entry name" value="PLP-binding barrel"/>
    <property type="match status" value="1"/>
</dbReference>
<gene>
    <name evidence="5" type="ORF">CINF_0838</name>
</gene>
<protein>
    <submittedName>
        <fullName evidence="5">Ornithine/diaminopimelate decarboxylase</fullName>
    </submittedName>
</protein>
<dbReference type="PANTHER" id="PTHR43727:SF2">
    <property type="entry name" value="GROUP IV DECARBOXYLASE"/>
    <property type="match status" value="1"/>
</dbReference>
<accession>A0A7H9CHA4</accession>
<dbReference type="InterPro" id="IPR009006">
    <property type="entry name" value="Ala_racemase/Decarboxylase_C"/>
</dbReference>
<dbReference type="PANTHER" id="PTHR43727">
    <property type="entry name" value="DIAMINOPIMELATE DECARBOXYLASE"/>
    <property type="match status" value="1"/>
</dbReference>
<reference evidence="5 6" key="1">
    <citation type="submission" date="2020-02" db="EMBL/GenBank/DDBJ databases">
        <title>Complete genome sequence of the novel Campylobacter species Candidatus Campylobacter infans.</title>
        <authorList>
            <person name="Duim B."/>
            <person name="Zomer A."/>
            <person name="van der Graaf L."/>
            <person name="Wagenaar J."/>
        </authorList>
    </citation>
    <scope>NUCLEOTIDE SEQUENCE [LARGE SCALE GENOMIC DNA]</scope>
    <source>
        <strain evidence="5 6">19S00001</strain>
    </source>
</reference>
<dbReference type="Proteomes" id="UP000509414">
    <property type="component" value="Chromosome"/>
</dbReference>
<proteinExistence type="predicted"/>
<dbReference type="InterPro" id="IPR029066">
    <property type="entry name" value="PLP-binding_barrel"/>
</dbReference>
<evidence type="ECO:0000313" key="6">
    <source>
        <dbReference type="Proteomes" id="UP000509414"/>
    </source>
</evidence>